<dbReference type="InterPro" id="IPR000064">
    <property type="entry name" value="NLP_P60_dom"/>
</dbReference>
<evidence type="ECO:0000256" key="4">
    <source>
        <dbReference type="ARBA" id="ARBA00022807"/>
    </source>
</evidence>
<sequence>MTATTKARHRKATRALTPLSEVAPSARLGLAVAATSGLAIAMVGSGAAVAASTATEVGESAGSLEAGIGALAAPVREAVTVNEAVTVAADAQWQGSAVAEAVAEAAPAPQPQAVQEEEPEQAREEAASESRTAGQTGGSERQSEAAPAAARSYEVPASAAGSSVVAIASQYLGTPYVYGGSSPSGFDCSGLVQFVYKQAGISLPRTSWAQGAAGTHVSAAEAQPGDLVYYGHHVGIYAGNGMMIHAPKPGDVVSLVPVYDSPSYVRIG</sequence>
<evidence type="ECO:0000256" key="1">
    <source>
        <dbReference type="ARBA" id="ARBA00007074"/>
    </source>
</evidence>
<dbReference type="KEGG" id="awe:JG540_09080"/>
<keyword evidence="4" id="KW-0788">Thiol protease</keyword>
<accession>A0A7T7M9I9</accession>
<proteinExistence type="inferred from homology"/>
<gene>
    <name evidence="7" type="ORF">JG540_09080</name>
</gene>
<dbReference type="SUPFAM" id="SSF54001">
    <property type="entry name" value="Cysteine proteinases"/>
    <property type="match status" value="1"/>
</dbReference>
<dbReference type="RefSeq" id="WP_200275503.1">
    <property type="nucleotide sequence ID" value="NZ_CP066802.1"/>
</dbReference>
<dbReference type="Proteomes" id="UP000595895">
    <property type="component" value="Chromosome"/>
</dbReference>
<evidence type="ECO:0000256" key="2">
    <source>
        <dbReference type="ARBA" id="ARBA00022670"/>
    </source>
</evidence>
<reference evidence="7 8" key="1">
    <citation type="submission" date="2020-12" db="EMBL/GenBank/DDBJ databases">
        <authorList>
            <person name="Zhou J."/>
        </authorList>
    </citation>
    <scope>NUCLEOTIDE SEQUENCE [LARGE SCALE GENOMIC DNA]</scope>
    <source>
        <strain evidence="7 8">CCUG 61299</strain>
    </source>
</reference>
<feature type="region of interest" description="Disordered" evidence="5">
    <location>
        <begin position="100"/>
        <end position="149"/>
    </location>
</feature>
<dbReference type="EMBL" id="CP066802">
    <property type="protein sequence ID" value="QQM67159.1"/>
    <property type="molecule type" value="Genomic_DNA"/>
</dbReference>
<evidence type="ECO:0000313" key="8">
    <source>
        <dbReference type="Proteomes" id="UP000595895"/>
    </source>
</evidence>
<organism evidence="7 8">
    <name type="scientific">Actinomyces weissii</name>
    <dbReference type="NCBI Taxonomy" id="675090"/>
    <lineage>
        <taxon>Bacteria</taxon>
        <taxon>Bacillati</taxon>
        <taxon>Actinomycetota</taxon>
        <taxon>Actinomycetes</taxon>
        <taxon>Actinomycetales</taxon>
        <taxon>Actinomycetaceae</taxon>
        <taxon>Actinomyces</taxon>
    </lineage>
</organism>
<dbReference type="InterPro" id="IPR051202">
    <property type="entry name" value="Peptidase_C40"/>
</dbReference>
<dbReference type="PANTHER" id="PTHR47053:SF1">
    <property type="entry name" value="MUREIN DD-ENDOPEPTIDASE MEPH-RELATED"/>
    <property type="match status" value="1"/>
</dbReference>
<keyword evidence="3" id="KW-0378">Hydrolase</keyword>
<comment type="similarity">
    <text evidence="1">Belongs to the peptidase C40 family.</text>
</comment>
<feature type="domain" description="NlpC/P60" evidence="6">
    <location>
        <begin position="158"/>
        <end position="268"/>
    </location>
</feature>
<dbReference type="PROSITE" id="PS51935">
    <property type="entry name" value="NLPC_P60"/>
    <property type="match status" value="1"/>
</dbReference>
<dbReference type="AlphaFoldDB" id="A0A7T7M9I9"/>
<dbReference type="GO" id="GO:0008234">
    <property type="term" value="F:cysteine-type peptidase activity"/>
    <property type="evidence" value="ECO:0007669"/>
    <property type="project" value="UniProtKB-KW"/>
</dbReference>
<dbReference type="InterPro" id="IPR038765">
    <property type="entry name" value="Papain-like_cys_pep_sf"/>
</dbReference>
<feature type="compositionally biased region" description="Low complexity" evidence="5">
    <location>
        <begin position="100"/>
        <end position="114"/>
    </location>
</feature>
<keyword evidence="8" id="KW-1185">Reference proteome</keyword>
<keyword evidence="2" id="KW-0645">Protease</keyword>
<protein>
    <submittedName>
        <fullName evidence="7">C40 family peptidase</fullName>
    </submittedName>
</protein>
<evidence type="ECO:0000256" key="5">
    <source>
        <dbReference type="SAM" id="MobiDB-lite"/>
    </source>
</evidence>
<dbReference type="PANTHER" id="PTHR47053">
    <property type="entry name" value="MUREIN DD-ENDOPEPTIDASE MEPH-RELATED"/>
    <property type="match status" value="1"/>
</dbReference>
<evidence type="ECO:0000313" key="7">
    <source>
        <dbReference type="EMBL" id="QQM67159.1"/>
    </source>
</evidence>
<name>A0A7T7M9I9_9ACTO</name>
<evidence type="ECO:0000256" key="3">
    <source>
        <dbReference type="ARBA" id="ARBA00022801"/>
    </source>
</evidence>
<dbReference type="Pfam" id="PF00877">
    <property type="entry name" value="NLPC_P60"/>
    <property type="match status" value="1"/>
</dbReference>
<dbReference type="GO" id="GO:0006508">
    <property type="term" value="P:proteolysis"/>
    <property type="evidence" value="ECO:0007669"/>
    <property type="project" value="UniProtKB-KW"/>
</dbReference>
<dbReference type="Gene3D" id="3.90.1720.10">
    <property type="entry name" value="endopeptidase domain like (from Nostoc punctiforme)"/>
    <property type="match status" value="1"/>
</dbReference>
<evidence type="ECO:0000259" key="6">
    <source>
        <dbReference type="PROSITE" id="PS51935"/>
    </source>
</evidence>